<proteinExistence type="inferred from homology"/>
<evidence type="ECO:0000313" key="9">
    <source>
        <dbReference type="Proteomes" id="UP000784880"/>
    </source>
</evidence>
<keyword evidence="5 6" id="KW-0804">Transcription</keyword>
<dbReference type="CDD" id="cd04455">
    <property type="entry name" value="S1_NusA"/>
    <property type="match status" value="1"/>
</dbReference>
<dbReference type="InterPro" id="IPR013735">
    <property type="entry name" value="TF_NusA_N"/>
</dbReference>
<evidence type="ECO:0000256" key="1">
    <source>
        <dbReference type="ARBA" id="ARBA00022472"/>
    </source>
</evidence>
<dbReference type="CDD" id="cd22529">
    <property type="entry name" value="KH-II_NusA_rpt2"/>
    <property type="match status" value="1"/>
</dbReference>
<dbReference type="InterPro" id="IPR058582">
    <property type="entry name" value="KH_NusA_2nd"/>
</dbReference>
<keyword evidence="1 6" id="KW-0806">Transcription termination</keyword>
<dbReference type="PANTHER" id="PTHR22648:SF0">
    <property type="entry name" value="TRANSCRIPTION TERMINATION_ANTITERMINATION PROTEIN NUSA"/>
    <property type="match status" value="1"/>
</dbReference>
<gene>
    <name evidence="6 8" type="primary">nusA</name>
    <name evidence="8" type="ORF">KS419_22485</name>
</gene>
<evidence type="ECO:0000313" key="8">
    <source>
        <dbReference type="EMBL" id="MBU9714514.1"/>
    </source>
</evidence>
<comment type="caution">
    <text evidence="8">The sequence shown here is derived from an EMBL/GenBank/DDBJ whole genome shotgun (WGS) entry which is preliminary data.</text>
</comment>
<dbReference type="InterPro" id="IPR010213">
    <property type="entry name" value="TF_NusA"/>
</dbReference>
<keyword evidence="6" id="KW-0889">Transcription antitermination</keyword>
<comment type="subcellular location">
    <subcellularLocation>
        <location evidence="6">Cytoplasm</location>
    </subcellularLocation>
</comment>
<evidence type="ECO:0000256" key="3">
    <source>
        <dbReference type="ARBA" id="ARBA00022884"/>
    </source>
</evidence>
<protein>
    <recommendedName>
        <fullName evidence="6">Transcription termination/antitermination protein NusA</fullName>
    </recommendedName>
</protein>
<dbReference type="InterPro" id="IPR004087">
    <property type="entry name" value="KH_dom"/>
</dbReference>
<comment type="subunit">
    <text evidence="6">Monomer. Binds directly to the core enzyme of the DNA-dependent RNA polymerase and to nascent RNA.</text>
</comment>
<keyword evidence="9" id="KW-1185">Reference proteome</keyword>
<name>A0ABS6JLH5_9BACI</name>
<evidence type="ECO:0000256" key="2">
    <source>
        <dbReference type="ARBA" id="ARBA00022490"/>
    </source>
</evidence>
<dbReference type="RefSeq" id="WP_217069139.1">
    <property type="nucleotide sequence ID" value="NZ_JAHQCS010000178.1"/>
</dbReference>
<dbReference type="PROSITE" id="PS50084">
    <property type="entry name" value="KH_TYPE_1"/>
    <property type="match status" value="1"/>
</dbReference>
<sequence length="374" mass="42560">MNSEFMDALTSIEKEKGIDKEIILEAIEQALITGYKRNFNSAQNVRVDINRDNGSIRVFARKEVVEEVFDSRLEISLEAAKNINPQYDVDDVVEIEVTPRDFGRIAAQTAKQVVTQRVREAERGIIYSDFIDREEDIMTGIVQRQDHRFIYVDLGRVEALMPLSEQMPNETYRHNDRIKAFITKVEKTTKGPQIMISRTHPGLLKRLFELEVPEIFDGTVEIKSVSREAGDRSKIAVHAEDSEVDPVGSCVGPKGQRVQTIVNELKGEKIDIVRWSEDPKVYVANALSPSKVLKVTVNEEEKMTQVVVPDYQLSLAIGKRGQNARLAAKLTGWKIDIKSQTDAEELGLYNPNEEYDNEIEMDSEKEFLETENQD</sequence>
<dbReference type="HAMAP" id="MF_00945_B">
    <property type="entry name" value="NusA_B"/>
    <property type="match status" value="1"/>
</dbReference>
<accession>A0ABS6JLH5</accession>
<dbReference type="Proteomes" id="UP000784880">
    <property type="component" value="Unassembled WGS sequence"/>
</dbReference>
<dbReference type="SMART" id="SM00322">
    <property type="entry name" value="KH"/>
    <property type="match status" value="2"/>
</dbReference>
<dbReference type="InterPro" id="IPR025249">
    <property type="entry name" value="TF_NusA_KH_1st"/>
</dbReference>
<dbReference type="InterPro" id="IPR030842">
    <property type="entry name" value="TF_NusA_bacterial"/>
</dbReference>
<evidence type="ECO:0000256" key="5">
    <source>
        <dbReference type="ARBA" id="ARBA00023163"/>
    </source>
</evidence>
<dbReference type="Pfam" id="PF08529">
    <property type="entry name" value="NusA_N"/>
    <property type="match status" value="1"/>
</dbReference>
<evidence type="ECO:0000256" key="4">
    <source>
        <dbReference type="ARBA" id="ARBA00023015"/>
    </source>
</evidence>
<evidence type="ECO:0000256" key="6">
    <source>
        <dbReference type="HAMAP-Rule" id="MF_00945"/>
    </source>
</evidence>
<dbReference type="PANTHER" id="PTHR22648">
    <property type="entry name" value="TRANSCRIPTION TERMINATION FACTOR NUSA"/>
    <property type="match status" value="1"/>
</dbReference>
<keyword evidence="4 6" id="KW-0805">Transcription regulation</keyword>
<dbReference type="SMART" id="SM00316">
    <property type="entry name" value="S1"/>
    <property type="match status" value="1"/>
</dbReference>
<feature type="domain" description="S1 motif" evidence="7">
    <location>
        <begin position="135"/>
        <end position="199"/>
    </location>
</feature>
<dbReference type="EMBL" id="JAHQCS010000178">
    <property type="protein sequence ID" value="MBU9714514.1"/>
    <property type="molecule type" value="Genomic_DNA"/>
</dbReference>
<keyword evidence="2 6" id="KW-0963">Cytoplasm</keyword>
<comment type="function">
    <text evidence="6">Participates in both transcription termination and antitermination.</text>
</comment>
<comment type="similarity">
    <text evidence="6">Belongs to the NusA family.</text>
</comment>
<keyword evidence="3 6" id="KW-0694">RNA-binding</keyword>
<dbReference type="NCBIfam" id="TIGR01953">
    <property type="entry name" value="NusA"/>
    <property type="match status" value="1"/>
</dbReference>
<reference evidence="8 9" key="1">
    <citation type="submission" date="2021-06" db="EMBL/GenBank/DDBJ databases">
        <title>Bacillus sp. RD4P76, an endophyte from a halophyte.</title>
        <authorList>
            <person name="Sun J.-Q."/>
        </authorList>
    </citation>
    <scope>NUCLEOTIDE SEQUENCE [LARGE SCALE GENOMIC DNA]</scope>
    <source>
        <strain evidence="8 9">CGMCC 1.15917</strain>
    </source>
</reference>
<dbReference type="Pfam" id="PF13184">
    <property type="entry name" value="KH_NusA_1st"/>
    <property type="match status" value="1"/>
</dbReference>
<evidence type="ECO:0000259" key="7">
    <source>
        <dbReference type="PROSITE" id="PS50126"/>
    </source>
</evidence>
<dbReference type="PROSITE" id="PS50126">
    <property type="entry name" value="S1"/>
    <property type="match status" value="1"/>
</dbReference>
<dbReference type="Pfam" id="PF26594">
    <property type="entry name" value="KH_NusA_2nd"/>
    <property type="match status" value="1"/>
</dbReference>
<dbReference type="CDD" id="cd02134">
    <property type="entry name" value="KH-II_NusA_rpt1"/>
    <property type="match status" value="1"/>
</dbReference>
<dbReference type="Pfam" id="PF00575">
    <property type="entry name" value="S1"/>
    <property type="match status" value="1"/>
</dbReference>
<dbReference type="InterPro" id="IPR003029">
    <property type="entry name" value="S1_domain"/>
</dbReference>
<organism evidence="8 9">
    <name type="scientific">Evansella tamaricis</name>
    <dbReference type="NCBI Taxonomy" id="2069301"/>
    <lineage>
        <taxon>Bacteria</taxon>
        <taxon>Bacillati</taxon>
        <taxon>Bacillota</taxon>
        <taxon>Bacilli</taxon>
        <taxon>Bacillales</taxon>
        <taxon>Bacillaceae</taxon>
        <taxon>Evansella</taxon>
    </lineage>
</organism>